<gene>
    <name evidence="7" type="ORF">BIW11_00984</name>
</gene>
<dbReference type="InParanoid" id="A0A1V9XLF2"/>
<dbReference type="AlphaFoldDB" id="A0A1V9XLF2"/>
<evidence type="ECO:0000313" key="7">
    <source>
        <dbReference type="EMBL" id="OQR74281.1"/>
    </source>
</evidence>
<dbReference type="GO" id="GO:0000462">
    <property type="term" value="P:maturation of SSU-rRNA from tricistronic rRNA transcript (SSU-rRNA, 5.8S rRNA, LSU-rRNA)"/>
    <property type="evidence" value="ECO:0007669"/>
    <property type="project" value="TreeGrafter"/>
</dbReference>
<dbReference type="Proteomes" id="UP000192247">
    <property type="component" value="Unassembled WGS sequence"/>
</dbReference>
<dbReference type="FunCoup" id="A0A1V9XLF2">
    <property type="interactions" value="1827"/>
</dbReference>
<dbReference type="GO" id="GO:0034511">
    <property type="term" value="F:U3 snoRNA binding"/>
    <property type="evidence" value="ECO:0007669"/>
    <property type="project" value="InterPro"/>
</dbReference>
<organism evidence="7 8">
    <name type="scientific">Tropilaelaps mercedesae</name>
    <dbReference type="NCBI Taxonomy" id="418985"/>
    <lineage>
        <taxon>Eukaryota</taxon>
        <taxon>Metazoa</taxon>
        <taxon>Ecdysozoa</taxon>
        <taxon>Arthropoda</taxon>
        <taxon>Chelicerata</taxon>
        <taxon>Arachnida</taxon>
        <taxon>Acari</taxon>
        <taxon>Parasitiformes</taxon>
        <taxon>Mesostigmata</taxon>
        <taxon>Gamasina</taxon>
        <taxon>Dermanyssoidea</taxon>
        <taxon>Laelapidae</taxon>
        <taxon>Tropilaelaps</taxon>
    </lineage>
</organism>
<dbReference type="Pfam" id="PF22916">
    <property type="entry name" value="UTP25_NTPase-like"/>
    <property type="match status" value="1"/>
</dbReference>
<dbReference type="PANTHER" id="PTHR12933">
    <property type="entry name" value="ORF PROTEIN-RELATED"/>
    <property type="match status" value="1"/>
</dbReference>
<comment type="similarity">
    <text evidence="2">Belongs to the UTP25 family.</text>
</comment>
<dbReference type="GO" id="GO:0019843">
    <property type="term" value="F:rRNA binding"/>
    <property type="evidence" value="ECO:0007669"/>
    <property type="project" value="TreeGrafter"/>
</dbReference>
<evidence type="ECO:0000259" key="6">
    <source>
        <dbReference type="Pfam" id="PF22916"/>
    </source>
</evidence>
<sequence length="617" mass="72481">MRQEHQLPSMGSLQSLPDREHALHEDGAETDSNDQSSSDEDQGSMNSILHLEWEPDEKFFPPEPYSLQPCSLQQWPQLGLIKVQLPTKEVEGAPQIALKPNTKINLKKILADNLQDVLQVQSGFEGRTAPKLKLNAYEESLLNVLNSYRDFYFPERTWDRAESLRLCYTLHVMNHVLGSRARSIRHSIDIRKSGGMAEYQDQGLTRVKALIVLPFRNSAYRVIKLILKMVKEIKLRILNEDRFEEEFRPPDENDSNTGKKPDDYYKFFEGDNDDMFRIGLRFTRRRVSLYSSFYSSDLLIASPLGLRMIIGSKGDEKRDFDFMSSIEIIVVDQADVFFMQNWEHLVDLFKHLNIKPRESHGVDFSRVRTWCVNEWRKYFRQNIILSQVQHPQINALIRRYNFNYRGLVSVSNPVRVAAIAQVTVQVPQIFRSFEPMSALASSDARFELFTKEVLPQLMKDKLLSHCMIFVRQYFDFVRLRNYMRDLADRDAGFKFTQICEYTKDGKVAKSRYMFFHGKRKYLLYTERFHFFHRYTIKGVRHIVFYELPTYPQLYSELINMMSPANQYKLASGMESTFTVTSLYCKYDALTILPILGEKRTSWVVYKRDKKVHLFTKD</sequence>
<name>A0A1V9XLF2_9ACAR</name>
<keyword evidence="8" id="KW-1185">Reference proteome</keyword>
<comment type="caution">
    <text evidence="7">The sequence shown here is derived from an EMBL/GenBank/DDBJ whole genome shotgun (WGS) entry which is preliminary data.</text>
</comment>
<evidence type="ECO:0000259" key="5">
    <source>
        <dbReference type="Pfam" id="PF06862"/>
    </source>
</evidence>
<dbReference type="Pfam" id="PF06862">
    <property type="entry name" value="Utp25_C"/>
    <property type="match status" value="1"/>
</dbReference>
<feature type="region of interest" description="Disordered" evidence="4">
    <location>
        <begin position="1"/>
        <end position="44"/>
    </location>
</feature>
<accession>A0A1V9XLF2</accession>
<protein>
    <submittedName>
        <fullName evidence="7">Digestive organ expansion factor-like</fullName>
    </submittedName>
</protein>
<evidence type="ECO:0000313" key="8">
    <source>
        <dbReference type="Proteomes" id="UP000192247"/>
    </source>
</evidence>
<feature type="domain" description="UTP25 C-terminal" evidence="5">
    <location>
        <begin position="419"/>
        <end position="614"/>
    </location>
</feature>
<evidence type="ECO:0000256" key="2">
    <source>
        <dbReference type="ARBA" id="ARBA00009223"/>
    </source>
</evidence>
<dbReference type="InterPro" id="IPR010678">
    <property type="entry name" value="UTP25"/>
</dbReference>
<dbReference type="InterPro" id="IPR053940">
    <property type="entry name" value="UTP25_NTPase-like"/>
</dbReference>
<reference evidence="7 8" key="1">
    <citation type="journal article" date="2017" name="Gigascience">
        <title>Draft genome of the honey bee ectoparasitic mite, Tropilaelaps mercedesae, is shaped by the parasitic life history.</title>
        <authorList>
            <person name="Dong X."/>
            <person name="Armstrong S.D."/>
            <person name="Xia D."/>
            <person name="Makepeace B.L."/>
            <person name="Darby A.C."/>
            <person name="Kadowaki T."/>
        </authorList>
    </citation>
    <scope>NUCLEOTIDE SEQUENCE [LARGE SCALE GENOMIC DNA]</scope>
    <source>
        <strain evidence="7">Wuxi-XJTLU</strain>
    </source>
</reference>
<evidence type="ECO:0000256" key="1">
    <source>
        <dbReference type="ARBA" id="ARBA00004604"/>
    </source>
</evidence>
<feature type="compositionally biased region" description="Acidic residues" evidence="4">
    <location>
        <begin position="28"/>
        <end position="42"/>
    </location>
</feature>
<evidence type="ECO:0000256" key="3">
    <source>
        <dbReference type="ARBA" id="ARBA00023242"/>
    </source>
</evidence>
<feature type="domain" description="UTP25 NTP hydrolase-like" evidence="6">
    <location>
        <begin position="148"/>
        <end position="408"/>
    </location>
</feature>
<dbReference type="STRING" id="418985.A0A1V9XLF2"/>
<dbReference type="EMBL" id="MNPL01008314">
    <property type="protein sequence ID" value="OQR74281.1"/>
    <property type="molecule type" value="Genomic_DNA"/>
</dbReference>
<evidence type="ECO:0000256" key="4">
    <source>
        <dbReference type="SAM" id="MobiDB-lite"/>
    </source>
</evidence>
<dbReference type="OrthoDB" id="10264378at2759"/>
<dbReference type="InterPro" id="IPR053939">
    <property type="entry name" value="UTP25_C"/>
</dbReference>
<proteinExistence type="inferred from homology"/>
<keyword evidence="3" id="KW-0539">Nucleus</keyword>
<dbReference type="PANTHER" id="PTHR12933:SF0">
    <property type="entry name" value="U3 SMALL NUCLEOLAR RNA-ASSOCIATED PROTEIN 25 HOMOLOG"/>
    <property type="match status" value="1"/>
</dbReference>
<comment type="subcellular location">
    <subcellularLocation>
        <location evidence="1">Nucleus</location>
        <location evidence="1">Nucleolus</location>
    </subcellularLocation>
</comment>
<feature type="compositionally biased region" description="Basic and acidic residues" evidence="4">
    <location>
        <begin position="17"/>
        <end position="27"/>
    </location>
</feature>
<dbReference type="GO" id="GO:0032040">
    <property type="term" value="C:small-subunit processome"/>
    <property type="evidence" value="ECO:0007669"/>
    <property type="project" value="TreeGrafter"/>
</dbReference>